<accession>A0A0E9QNX9</accession>
<name>A0A0E9QNX9_ANGAN</name>
<feature type="signal peptide" evidence="3">
    <location>
        <begin position="1"/>
        <end position="24"/>
    </location>
</feature>
<dbReference type="InterPro" id="IPR051261">
    <property type="entry name" value="NLR"/>
</dbReference>
<organism evidence="4">
    <name type="scientific">Anguilla anguilla</name>
    <name type="common">European freshwater eel</name>
    <name type="synonym">Muraena anguilla</name>
    <dbReference type="NCBI Taxonomy" id="7936"/>
    <lineage>
        <taxon>Eukaryota</taxon>
        <taxon>Metazoa</taxon>
        <taxon>Chordata</taxon>
        <taxon>Craniata</taxon>
        <taxon>Vertebrata</taxon>
        <taxon>Euteleostomi</taxon>
        <taxon>Actinopterygii</taxon>
        <taxon>Neopterygii</taxon>
        <taxon>Teleostei</taxon>
        <taxon>Anguilliformes</taxon>
        <taxon>Anguillidae</taxon>
        <taxon>Anguilla</taxon>
    </lineage>
</organism>
<reference evidence="4" key="2">
    <citation type="journal article" date="2015" name="Fish Shellfish Immunol.">
        <title>Early steps in the European eel (Anguilla anguilla)-Vibrio vulnificus interaction in the gills: Role of the RtxA13 toxin.</title>
        <authorList>
            <person name="Callol A."/>
            <person name="Pajuelo D."/>
            <person name="Ebbesson L."/>
            <person name="Teles M."/>
            <person name="MacKenzie S."/>
            <person name="Amaro C."/>
        </authorList>
    </citation>
    <scope>NUCLEOTIDE SEQUENCE</scope>
</reference>
<sequence>MCHIPVFCWISATVLETMLGEAESANLPKTLTEMYTHFLLIQTNVKNQKYHGTDETNPKMMSASDTDIILETGAAGLSTA</sequence>
<dbReference type="PANTHER" id="PTHR24106">
    <property type="entry name" value="NACHT, LRR AND CARD DOMAINS-CONTAINING"/>
    <property type="match status" value="1"/>
</dbReference>
<keyword evidence="2" id="KW-0677">Repeat</keyword>
<protein>
    <submittedName>
        <fullName evidence="4">Uncharacterized protein</fullName>
    </submittedName>
</protein>
<keyword evidence="3" id="KW-0732">Signal</keyword>
<feature type="chain" id="PRO_5002431946" evidence="3">
    <location>
        <begin position="25"/>
        <end position="80"/>
    </location>
</feature>
<evidence type="ECO:0000256" key="1">
    <source>
        <dbReference type="ARBA" id="ARBA00022614"/>
    </source>
</evidence>
<proteinExistence type="predicted"/>
<reference evidence="4" key="1">
    <citation type="submission" date="2014-11" db="EMBL/GenBank/DDBJ databases">
        <authorList>
            <person name="Amaro Gonzalez C."/>
        </authorList>
    </citation>
    <scope>NUCLEOTIDE SEQUENCE</scope>
</reference>
<evidence type="ECO:0000313" key="4">
    <source>
        <dbReference type="EMBL" id="JAH18005.1"/>
    </source>
</evidence>
<evidence type="ECO:0000256" key="2">
    <source>
        <dbReference type="ARBA" id="ARBA00022737"/>
    </source>
</evidence>
<dbReference type="EMBL" id="GBXM01090572">
    <property type="protein sequence ID" value="JAH18005.1"/>
    <property type="molecule type" value="Transcribed_RNA"/>
</dbReference>
<keyword evidence="1" id="KW-0433">Leucine-rich repeat</keyword>
<dbReference type="AlphaFoldDB" id="A0A0E9QNX9"/>
<evidence type="ECO:0000256" key="3">
    <source>
        <dbReference type="SAM" id="SignalP"/>
    </source>
</evidence>